<dbReference type="Proteomes" id="UP000310158">
    <property type="component" value="Unassembled WGS sequence"/>
</dbReference>
<gene>
    <name evidence="3" type="ORF">EW146_g8422</name>
</gene>
<accession>A0A4S4LF59</accession>
<keyword evidence="1" id="KW-0175">Coiled coil</keyword>
<feature type="region of interest" description="Disordered" evidence="2">
    <location>
        <begin position="251"/>
        <end position="293"/>
    </location>
</feature>
<evidence type="ECO:0000256" key="1">
    <source>
        <dbReference type="SAM" id="Coils"/>
    </source>
</evidence>
<dbReference type="AlphaFoldDB" id="A0A4S4LF59"/>
<comment type="caution">
    <text evidence="3">The sequence shown here is derived from an EMBL/GenBank/DDBJ whole genome shotgun (WGS) entry which is preliminary data.</text>
</comment>
<dbReference type="EMBL" id="SGPL01000580">
    <property type="protein sequence ID" value="THH10297.1"/>
    <property type="molecule type" value="Genomic_DNA"/>
</dbReference>
<organism evidence="3 4">
    <name type="scientific">Bondarzewia mesenterica</name>
    <dbReference type="NCBI Taxonomy" id="1095465"/>
    <lineage>
        <taxon>Eukaryota</taxon>
        <taxon>Fungi</taxon>
        <taxon>Dikarya</taxon>
        <taxon>Basidiomycota</taxon>
        <taxon>Agaricomycotina</taxon>
        <taxon>Agaricomycetes</taxon>
        <taxon>Russulales</taxon>
        <taxon>Bondarzewiaceae</taxon>
        <taxon>Bondarzewia</taxon>
    </lineage>
</organism>
<reference evidence="3 4" key="1">
    <citation type="submission" date="2019-02" db="EMBL/GenBank/DDBJ databases">
        <title>Genome sequencing of the rare red list fungi Bondarzewia mesenterica.</title>
        <authorList>
            <person name="Buettner E."/>
            <person name="Kellner H."/>
        </authorList>
    </citation>
    <scope>NUCLEOTIDE SEQUENCE [LARGE SCALE GENOMIC DNA]</scope>
    <source>
        <strain evidence="3 4">DSM 108281</strain>
    </source>
</reference>
<protein>
    <submittedName>
        <fullName evidence="3">Uncharacterized protein</fullName>
    </submittedName>
</protein>
<evidence type="ECO:0000313" key="4">
    <source>
        <dbReference type="Proteomes" id="UP000310158"/>
    </source>
</evidence>
<evidence type="ECO:0000256" key="2">
    <source>
        <dbReference type="SAM" id="MobiDB-lite"/>
    </source>
</evidence>
<keyword evidence="4" id="KW-1185">Reference proteome</keyword>
<evidence type="ECO:0000313" key="3">
    <source>
        <dbReference type="EMBL" id="THH10297.1"/>
    </source>
</evidence>
<feature type="coiled-coil region" evidence="1">
    <location>
        <begin position="125"/>
        <end position="170"/>
    </location>
</feature>
<proteinExistence type="predicted"/>
<dbReference type="OrthoDB" id="2844223at2759"/>
<sequence>MAGYVSLSDNLPRSLKSNLATCAKVIWKDLADKHVDELDHWWKTVGVRYIPPSAPDNDPTPQALILNLLEGEPDQPSKSAAFTVDIMRRRVKDQRNIGYAAIPEVCIPILDDLEQWVLGIPERRREEMALRVADAEREREAQRKRKRELREAEERAAEAYEERMDLERKRDNRTYPLGSCQVCGQKSNAPNAIHVRVRIEDATAAKWMTSIPAVNIPISVTARLVGLAQNRNPSSTAYRAASCSARPIQTWSTARGPSSSEVRSRRFTIQSPSDARPVTTTDQPTGRSATTSAVQRGTIALPKATVWTALGTAYIALSIQTTSLSGGALGAPPNTQTLNVLRAALRRAPRTSDINAPVARSIRALDASGDRFRGR</sequence>
<name>A0A4S4LF59_9AGAM</name>